<feature type="compositionally biased region" description="Basic and acidic residues" evidence="1">
    <location>
        <begin position="1"/>
        <end position="16"/>
    </location>
</feature>
<gene>
    <name evidence="2" type="ORF">BDP27DRAFT_1426970</name>
</gene>
<dbReference type="AlphaFoldDB" id="A0A9P5U2B7"/>
<evidence type="ECO:0000313" key="3">
    <source>
        <dbReference type="Proteomes" id="UP000772434"/>
    </source>
</evidence>
<comment type="caution">
    <text evidence="2">The sequence shown here is derived from an EMBL/GenBank/DDBJ whole genome shotgun (WGS) entry which is preliminary data.</text>
</comment>
<feature type="compositionally biased region" description="Polar residues" evidence="1">
    <location>
        <begin position="47"/>
        <end position="81"/>
    </location>
</feature>
<accession>A0A9P5U2B7</accession>
<dbReference type="OrthoDB" id="2507488at2759"/>
<feature type="region of interest" description="Disordered" evidence="1">
    <location>
        <begin position="1"/>
        <end position="81"/>
    </location>
</feature>
<proteinExistence type="predicted"/>
<feature type="compositionally biased region" description="Basic residues" evidence="1">
    <location>
        <begin position="20"/>
        <end position="29"/>
    </location>
</feature>
<organism evidence="2 3">
    <name type="scientific">Rhodocollybia butyracea</name>
    <dbReference type="NCBI Taxonomy" id="206335"/>
    <lineage>
        <taxon>Eukaryota</taxon>
        <taxon>Fungi</taxon>
        <taxon>Dikarya</taxon>
        <taxon>Basidiomycota</taxon>
        <taxon>Agaricomycotina</taxon>
        <taxon>Agaricomycetes</taxon>
        <taxon>Agaricomycetidae</taxon>
        <taxon>Agaricales</taxon>
        <taxon>Marasmiineae</taxon>
        <taxon>Omphalotaceae</taxon>
        <taxon>Rhodocollybia</taxon>
    </lineage>
</organism>
<evidence type="ECO:0000256" key="1">
    <source>
        <dbReference type="SAM" id="MobiDB-lite"/>
    </source>
</evidence>
<evidence type="ECO:0000313" key="2">
    <source>
        <dbReference type="EMBL" id="KAF9063362.1"/>
    </source>
</evidence>
<protein>
    <submittedName>
        <fullName evidence="2">Uncharacterized protein</fullName>
    </submittedName>
</protein>
<name>A0A9P5U2B7_9AGAR</name>
<keyword evidence="3" id="KW-1185">Reference proteome</keyword>
<dbReference type="Proteomes" id="UP000772434">
    <property type="component" value="Unassembled WGS sequence"/>
</dbReference>
<sequence>MFSDIDSRMNSRDKQAKLVKFGRRPRLIQKRGDQPEADGSLDPAANTKPSSNGDSPSLANSESLSTNGTAFPTSIVTQTQP</sequence>
<reference evidence="2" key="1">
    <citation type="submission" date="2020-11" db="EMBL/GenBank/DDBJ databases">
        <authorList>
            <consortium name="DOE Joint Genome Institute"/>
            <person name="Ahrendt S."/>
            <person name="Riley R."/>
            <person name="Andreopoulos W."/>
            <person name="Labutti K."/>
            <person name="Pangilinan J."/>
            <person name="Ruiz-Duenas F.J."/>
            <person name="Barrasa J.M."/>
            <person name="Sanchez-Garcia M."/>
            <person name="Camarero S."/>
            <person name="Miyauchi S."/>
            <person name="Serrano A."/>
            <person name="Linde D."/>
            <person name="Babiker R."/>
            <person name="Drula E."/>
            <person name="Ayuso-Fernandez I."/>
            <person name="Pacheco R."/>
            <person name="Padilla G."/>
            <person name="Ferreira P."/>
            <person name="Barriuso J."/>
            <person name="Kellner H."/>
            <person name="Castanera R."/>
            <person name="Alfaro M."/>
            <person name="Ramirez L."/>
            <person name="Pisabarro A.G."/>
            <person name="Kuo A."/>
            <person name="Tritt A."/>
            <person name="Lipzen A."/>
            <person name="He G."/>
            <person name="Yan M."/>
            <person name="Ng V."/>
            <person name="Cullen D."/>
            <person name="Martin F."/>
            <person name="Rosso M.-N."/>
            <person name="Henrissat B."/>
            <person name="Hibbett D."/>
            <person name="Martinez A.T."/>
            <person name="Grigoriev I.V."/>
        </authorList>
    </citation>
    <scope>NUCLEOTIDE SEQUENCE</scope>
    <source>
        <strain evidence="2">AH 40177</strain>
    </source>
</reference>
<dbReference type="EMBL" id="JADNRY010000148">
    <property type="protein sequence ID" value="KAF9063362.1"/>
    <property type="molecule type" value="Genomic_DNA"/>
</dbReference>